<comment type="caution">
    <text evidence="1">The sequence shown here is derived from an EMBL/GenBank/DDBJ whole genome shotgun (WGS) entry which is preliminary data.</text>
</comment>
<accession>A0AAW2KQB4</accession>
<dbReference type="AlphaFoldDB" id="A0AAW2KQB4"/>
<name>A0AAW2KQB4_SESRA</name>
<evidence type="ECO:0000313" key="1">
    <source>
        <dbReference type="EMBL" id="KAL0308884.1"/>
    </source>
</evidence>
<proteinExistence type="predicted"/>
<protein>
    <submittedName>
        <fullName evidence="1">Uncharacterized protein</fullName>
    </submittedName>
</protein>
<organism evidence="1">
    <name type="scientific">Sesamum radiatum</name>
    <name type="common">Black benniseed</name>
    <dbReference type="NCBI Taxonomy" id="300843"/>
    <lineage>
        <taxon>Eukaryota</taxon>
        <taxon>Viridiplantae</taxon>
        <taxon>Streptophyta</taxon>
        <taxon>Embryophyta</taxon>
        <taxon>Tracheophyta</taxon>
        <taxon>Spermatophyta</taxon>
        <taxon>Magnoliopsida</taxon>
        <taxon>eudicotyledons</taxon>
        <taxon>Gunneridae</taxon>
        <taxon>Pentapetalae</taxon>
        <taxon>asterids</taxon>
        <taxon>lamiids</taxon>
        <taxon>Lamiales</taxon>
        <taxon>Pedaliaceae</taxon>
        <taxon>Sesamum</taxon>
    </lineage>
</organism>
<reference evidence="1" key="1">
    <citation type="submission" date="2020-06" db="EMBL/GenBank/DDBJ databases">
        <authorList>
            <person name="Li T."/>
            <person name="Hu X."/>
            <person name="Zhang T."/>
            <person name="Song X."/>
            <person name="Zhang H."/>
            <person name="Dai N."/>
            <person name="Sheng W."/>
            <person name="Hou X."/>
            <person name="Wei L."/>
        </authorList>
    </citation>
    <scope>NUCLEOTIDE SEQUENCE</scope>
    <source>
        <strain evidence="1">G02</strain>
        <tissue evidence="1">Leaf</tissue>
    </source>
</reference>
<dbReference type="EMBL" id="JACGWJ010000027">
    <property type="protein sequence ID" value="KAL0308884.1"/>
    <property type="molecule type" value="Genomic_DNA"/>
</dbReference>
<reference evidence="1" key="2">
    <citation type="journal article" date="2024" name="Plant">
        <title>Genomic evolution and insights into agronomic trait innovations of Sesamum species.</title>
        <authorList>
            <person name="Miao H."/>
            <person name="Wang L."/>
            <person name="Qu L."/>
            <person name="Liu H."/>
            <person name="Sun Y."/>
            <person name="Le M."/>
            <person name="Wang Q."/>
            <person name="Wei S."/>
            <person name="Zheng Y."/>
            <person name="Lin W."/>
            <person name="Duan Y."/>
            <person name="Cao H."/>
            <person name="Xiong S."/>
            <person name="Wang X."/>
            <person name="Wei L."/>
            <person name="Li C."/>
            <person name="Ma Q."/>
            <person name="Ju M."/>
            <person name="Zhao R."/>
            <person name="Li G."/>
            <person name="Mu C."/>
            <person name="Tian Q."/>
            <person name="Mei H."/>
            <person name="Zhang T."/>
            <person name="Gao T."/>
            <person name="Zhang H."/>
        </authorList>
    </citation>
    <scope>NUCLEOTIDE SEQUENCE</scope>
    <source>
        <strain evidence="1">G02</strain>
    </source>
</reference>
<gene>
    <name evidence="1" type="ORF">Sradi_5830700</name>
</gene>
<sequence>MADPPRRRTFSDTSTEQVSPALLQAIQQIVSAAIREQVAALALACVATQSYVDILEEEVEEGGPIHAPPVVARQDPPTGPTRGFSAVACKTGVPLERPPRRPVLDCRAPRR</sequence>